<protein>
    <recommendedName>
        <fullName evidence="3">Secreted protein</fullName>
    </recommendedName>
</protein>
<dbReference type="Proteomes" id="UP001431019">
    <property type="component" value="Unassembled WGS sequence"/>
</dbReference>
<sequence>MPVIAMPLYAQVVAANVMLRSYALLVACVATVPEKKQPLALSPVTVPAGRMISERSSVPPAVVPTVPEYMPATVVSDGAAADSVLS</sequence>
<reference evidence="1 2" key="1">
    <citation type="submission" date="2021-11" db="EMBL/GenBank/DDBJ databases">
        <authorList>
            <person name="Oh E.-T."/>
            <person name="Kim S.-B."/>
        </authorList>
    </citation>
    <scope>NUCLEOTIDE SEQUENCE [LARGE SCALE GENOMIC DNA]</scope>
    <source>
        <strain evidence="1 2">MMS20-SJTR3</strain>
    </source>
</reference>
<name>A0ABS8JV80_9BURK</name>
<dbReference type="EMBL" id="JAJITD010000006">
    <property type="protein sequence ID" value="MCC8393816.1"/>
    <property type="molecule type" value="Genomic_DNA"/>
</dbReference>
<accession>A0ABS8JV80</accession>
<keyword evidence="2" id="KW-1185">Reference proteome</keyword>
<evidence type="ECO:0000313" key="1">
    <source>
        <dbReference type="EMBL" id="MCC8393816.1"/>
    </source>
</evidence>
<evidence type="ECO:0008006" key="3">
    <source>
        <dbReference type="Google" id="ProtNLM"/>
    </source>
</evidence>
<proteinExistence type="predicted"/>
<organism evidence="1 2">
    <name type="scientific">Paraburkholderia sejongensis</name>
    <dbReference type="NCBI Taxonomy" id="2886946"/>
    <lineage>
        <taxon>Bacteria</taxon>
        <taxon>Pseudomonadati</taxon>
        <taxon>Pseudomonadota</taxon>
        <taxon>Betaproteobacteria</taxon>
        <taxon>Burkholderiales</taxon>
        <taxon>Burkholderiaceae</taxon>
        <taxon>Paraburkholderia</taxon>
    </lineage>
</organism>
<dbReference type="RefSeq" id="WP_230510111.1">
    <property type="nucleotide sequence ID" value="NZ_JAJITD010000006.1"/>
</dbReference>
<gene>
    <name evidence="1" type="ORF">LJ656_14560</name>
</gene>
<comment type="caution">
    <text evidence="1">The sequence shown here is derived from an EMBL/GenBank/DDBJ whole genome shotgun (WGS) entry which is preliminary data.</text>
</comment>
<evidence type="ECO:0000313" key="2">
    <source>
        <dbReference type="Proteomes" id="UP001431019"/>
    </source>
</evidence>